<dbReference type="RefSeq" id="WP_345823226.1">
    <property type="nucleotide sequence ID" value="NZ_JBDIML010000001.1"/>
</dbReference>
<organism evidence="2 3">
    <name type="scientific">Ornithinibacillus xuwenensis</name>
    <dbReference type="NCBI Taxonomy" id="3144668"/>
    <lineage>
        <taxon>Bacteria</taxon>
        <taxon>Bacillati</taxon>
        <taxon>Bacillota</taxon>
        <taxon>Bacilli</taxon>
        <taxon>Bacillales</taxon>
        <taxon>Bacillaceae</taxon>
        <taxon>Ornithinibacillus</taxon>
    </lineage>
</organism>
<accession>A0ABU9XBX3</accession>
<dbReference type="Pfam" id="PF04542">
    <property type="entry name" value="Sigma70_r2"/>
    <property type="match status" value="1"/>
</dbReference>
<dbReference type="InterPro" id="IPR013325">
    <property type="entry name" value="RNA_pol_sigma_r2"/>
</dbReference>
<dbReference type="InterPro" id="IPR007627">
    <property type="entry name" value="RNA_pol_sigma70_r2"/>
</dbReference>
<proteinExistence type="predicted"/>
<dbReference type="InterPro" id="IPR014284">
    <property type="entry name" value="RNA_pol_sigma-70_dom"/>
</dbReference>
<feature type="domain" description="RNA polymerase sigma-70 region 2" evidence="1">
    <location>
        <begin position="47"/>
        <end position="102"/>
    </location>
</feature>
<name>A0ABU9XBX3_9BACI</name>
<keyword evidence="3" id="KW-1185">Reference proteome</keyword>
<dbReference type="Gene3D" id="1.10.10.10">
    <property type="entry name" value="Winged helix-like DNA-binding domain superfamily/Winged helix DNA-binding domain"/>
    <property type="match status" value="1"/>
</dbReference>
<dbReference type="EMBL" id="JBDIML010000001">
    <property type="protein sequence ID" value="MEN2765752.1"/>
    <property type="molecule type" value="Genomic_DNA"/>
</dbReference>
<dbReference type="NCBIfam" id="TIGR02937">
    <property type="entry name" value="sigma70-ECF"/>
    <property type="match status" value="1"/>
</dbReference>
<dbReference type="SUPFAM" id="SSF88659">
    <property type="entry name" value="Sigma3 and sigma4 domains of RNA polymerase sigma factors"/>
    <property type="match status" value="1"/>
</dbReference>
<evidence type="ECO:0000259" key="1">
    <source>
        <dbReference type="Pfam" id="PF04542"/>
    </source>
</evidence>
<evidence type="ECO:0000313" key="3">
    <source>
        <dbReference type="Proteomes" id="UP001444625"/>
    </source>
</evidence>
<protein>
    <submittedName>
        <fullName evidence="2">Sigma-70 family RNA polymerase sigma factor</fullName>
    </submittedName>
</protein>
<gene>
    <name evidence="2" type="ORF">ABC228_01005</name>
</gene>
<dbReference type="SUPFAM" id="SSF88946">
    <property type="entry name" value="Sigma2 domain of RNA polymerase sigma factors"/>
    <property type="match status" value="1"/>
</dbReference>
<reference evidence="2 3" key="1">
    <citation type="submission" date="2024-05" db="EMBL/GenBank/DDBJ databases">
        <authorList>
            <person name="Haq I."/>
            <person name="Ullah Z."/>
            <person name="Ahmad R."/>
            <person name="Li M."/>
            <person name="Tong Y."/>
        </authorList>
    </citation>
    <scope>NUCLEOTIDE SEQUENCE [LARGE SCALE GENOMIC DNA]</scope>
    <source>
        <strain evidence="2 3">16A2E</strain>
    </source>
</reference>
<evidence type="ECO:0000313" key="2">
    <source>
        <dbReference type="EMBL" id="MEN2765752.1"/>
    </source>
</evidence>
<sequence>MKYHLATDEQLKCIFNHEKDCPTHILSGVVEEMMNRNMLNGYILYAAESVNIKSIDDEDLLQIGLIEIHKRINKFNPGKTTPKTFAINILRNKFMNLIKDQQLYKSAANYNKVIGESLDDYLIQSPFNVERYVICKLELEQCLSFLKEHERVAMIMKNNGYKLNEIANQIGFNSDTSVAKLIRKAKRKIREELGYENQILNKQIS</sequence>
<dbReference type="Proteomes" id="UP001444625">
    <property type="component" value="Unassembled WGS sequence"/>
</dbReference>
<dbReference type="InterPro" id="IPR036388">
    <property type="entry name" value="WH-like_DNA-bd_sf"/>
</dbReference>
<dbReference type="InterPro" id="IPR013324">
    <property type="entry name" value="RNA_pol_sigma_r3/r4-like"/>
</dbReference>
<comment type="caution">
    <text evidence="2">The sequence shown here is derived from an EMBL/GenBank/DDBJ whole genome shotgun (WGS) entry which is preliminary data.</text>
</comment>